<keyword evidence="2" id="KW-1185">Reference proteome</keyword>
<gene>
    <name evidence="1" type="ORF">OED52_07200</name>
</gene>
<sequence>MALAYGFVDHGGPETQDLLEVDVPAPGPGQLLVAVHAAGVNPADWKVRAGLRRNTVPVSFPAVFGREVSGVVTAVGEDVSGFAVGDVVFGATAAGFGGYTEYTLLDATGTAHKPAEVSFEVAATIPVAAGTAFDIVEHLGIVDADTVLVLGAGGGVGSAVTQLAHATGAAVLGVASAGKRDLVGADGGTWIESGDGFESRVAEAAERCGAVTAIVDLVGGEVLDRTAGLSRDPGRLVSIADPARATALGGSGITRRRSREVFERVAGLVVRGLLVPHIERTWPLREAGEALAIVEAGHARGKVVLTIR</sequence>
<protein>
    <submittedName>
        <fullName evidence="1">NADP-dependent oxidoreductase</fullName>
    </submittedName>
</protein>
<accession>A0ACD4DK21</accession>
<evidence type="ECO:0000313" key="2">
    <source>
        <dbReference type="Proteomes" id="UP001156484"/>
    </source>
</evidence>
<proteinExistence type="predicted"/>
<dbReference type="Proteomes" id="UP001156484">
    <property type="component" value="Chromosome"/>
</dbReference>
<dbReference type="EMBL" id="CP107551">
    <property type="protein sequence ID" value="UYP20313.1"/>
    <property type="molecule type" value="Genomic_DNA"/>
</dbReference>
<name>A0ACD4DK21_9NOCA</name>
<reference evidence="1" key="1">
    <citation type="submission" date="2022-10" db="EMBL/GenBank/DDBJ databases">
        <title>Rhodococcus ferula Z13 complete genome.</title>
        <authorList>
            <person name="Long X."/>
            <person name="Zang M."/>
        </authorList>
    </citation>
    <scope>NUCLEOTIDE SEQUENCE</scope>
    <source>
        <strain evidence="1">Z13</strain>
    </source>
</reference>
<evidence type="ECO:0000313" key="1">
    <source>
        <dbReference type="EMBL" id="UYP20313.1"/>
    </source>
</evidence>
<organism evidence="1 2">
    <name type="scientific">Rhodococcus sacchari</name>
    <dbReference type="NCBI Taxonomy" id="2962047"/>
    <lineage>
        <taxon>Bacteria</taxon>
        <taxon>Bacillati</taxon>
        <taxon>Actinomycetota</taxon>
        <taxon>Actinomycetes</taxon>
        <taxon>Mycobacteriales</taxon>
        <taxon>Nocardiaceae</taxon>
        <taxon>Rhodococcus</taxon>
    </lineage>
</organism>